<proteinExistence type="predicted"/>
<organism evidence="2 3">
    <name type="scientific">Pseudogymnoascus verrucosus</name>
    <dbReference type="NCBI Taxonomy" id="342668"/>
    <lineage>
        <taxon>Eukaryota</taxon>
        <taxon>Fungi</taxon>
        <taxon>Dikarya</taxon>
        <taxon>Ascomycota</taxon>
        <taxon>Pezizomycotina</taxon>
        <taxon>Leotiomycetes</taxon>
        <taxon>Thelebolales</taxon>
        <taxon>Thelebolaceae</taxon>
        <taxon>Pseudogymnoascus</taxon>
    </lineage>
</organism>
<dbReference type="SUPFAM" id="SSF52317">
    <property type="entry name" value="Class I glutamine amidotransferase-like"/>
    <property type="match status" value="1"/>
</dbReference>
<dbReference type="GeneID" id="28837076"/>
<dbReference type="Pfam" id="PF00117">
    <property type="entry name" value="GATase"/>
    <property type="match status" value="1"/>
</dbReference>
<dbReference type="GO" id="GO:0005829">
    <property type="term" value="C:cytosol"/>
    <property type="evidence" value="ECO:0007669"/>
    <property type="project" value="TreeGrafter"/>
</dbReference>
<dbReference type="CDD" id="cd01741">
    <property type="entry name" value="GATase1_1"/>
    <property type="match status" value="1"/>
</dbReference>
<name>A0A1B8GQT2_9PEZI</name>
<reference evidence="3" key="2">
    <citation type="journal article" date="2018" name="Nat. Commun.">
        <title>Extreme sensitivity to ultraviolet light in the fungal pathogen causing white-nose syndrome of bats.</title>
        <authorList>
            <person name="Palmer J.M."/>
            <person name="Drees K.P."/>
            <person name="Foster J.T."/>
            <person name="Lindner D.L."/>
        </authorList>
    </citation>
    <scope>NUCLEOTIDE SEQUENCE [LARGE SCALE GENOMIC DNA]</scope>
    <source>
        <strain evidence="3">UAMH 10579</strain>
    </source>
</reference>
<evidence type="ECO:0000313" key="2">
    <source>
        <dbReference type="EMBL" id="OBT98160.1"/>
    </source>
</evidence>
<dbReference type="RefSeq" id="XP_018131893.1">
    <property type="nucleotide sequence ID" value="XM_018273175.2"/>
</dbReference>
<protein>
    <recommendedName>
        <fullName evidence="1">Glutamine amidotransferase domain-containing protein</fullName>
    </recommendedName>
</protein>
<dbReference type="InterPro" id="IPR029062">
    <property type="entry name" value="Class_I_gatase-like"/>
</dbReference>
<gene>
    <name evidence="2" type="ORF">VE01_03690</name>
</gene>
<reference evidence="2 3" key="1">
    <citation type="submission" date="2016-03" db="EMBL/GenBank/DDBJ databases">
        <title>Comparative genomics of Pseudogymnoascus destructans, the fungus causing white-nose syndrome of bats.</title>
        <authorList>
            <person name="Palmer J.M."/>
            <person name="Drees K.P."/>
            <person name="Foster J.T."/>
            <person name="Lindner D.L."/>
        </authorList>
    </citation>
    <scope>NUCLEOTIDE SEQUENCE [LARGE SCALE GENOMIC DNA]</scope>
    <source>
        <strain evidence="2 3">UAMH 10579</strain>
    </source>
</reference>
<dbReference type="InterPro" id="IPR044992">
    <property type="entry name" value="ChyE-like"/>
</dbReference>
<keyword evidence="3" id="KW-1185">Reference proteome</keyword>
<dbReference type="PROSITE" id="PS51273">
    <property type="entry name" value="GATASE_TYPE_1"/>
    <property type="match status" value="1"/>
</dbReference>
<dbReference type="EMBL" id="KV460218">
    <property type="protein sequence ID" value="OBT98160.1"/>
    <property type="molecule type" value="Genomic_DNA"/>
</dbReference>
<dbReference type="STRING" id="342668.A0A1B8GQT2"/>
<sequence>MGVYHIAVLECDTPVDTVVTSRGTYGDIFKELLTKGLERGGPAAGDIQLRVSKWDVVGSSSFPDIREVDAILLSGSKHTAFEDDAWIVRLVDRVKDILTTHQKPLVGICFGHQIIGRAMGAAVGVSHGGWEVSVNTIDLNSHGRQLFGTSSLSLHQMHKDAVLEVPKGLVNLGSSPSCPIQGLYKKGSILSLQAHPEFDEFTMRQIIQTRHVQNVFDDAMFNDGMAKVGKPHGGDLVASAIWQFLLDG</sequence>
<evidence type="ECO:0000259" key="1">
    <source>
        <dbReference type="Pfam" id="PF00117"/>
    </source>
</evidence>
<dbReference type="Gene3D" id="3.40.50.880">
    <property type="match status" value="1"/>
</dbReference>
<feature type="domain" description="Glutamine amidotransferase" evidence="1">
    <location>
        <begin position="64"/>
        <end position="200"/>
    </location>
</feature>
<dbReference type="Proteomes" id="UP000091956">
    <property type="component" value="Unassembled WGS sequence"/>
</dbReference>
<evidence type="ECO:0000313" key="3">
    <source>
        <dbReference type="Proteomes" id="UP000091956"/>
    </source>
</evidence>
<dbReference type="PANTHER" id="PTHR42695">
    <property type="entry name" value="GLUTAMINE AMIDOTRANSFERASE YLR126C-RELATED"/>
    <property type="match status" value="1"/>
</dbReference>
<dbReference type="PANTHER" id="PTHR42695:SF5">
    <property type="entry name" value="GLUTAMINE AMIDOTRANSFERASE YLR126C-RELATED"/>
    <property type="match status" value="1"/>
</dbReference>
<dbReference type="AlphaFoldDB" id="A0A1B8GQT2"/>
<accession>A0A1B8GQT2</accession>
<dbReference type="InterPro" id="IPR017926">
    <property type="entry name" value="GATASE"/>
</dbReference>
<dbReference type="GO" id="GO:0005634">
    <property type="term" value="C:nucleus"/>
    <property type="evidence" value="ECO:0007669"/>
    <property type="project" value="TreeGrafter"/>
</dbReference>
<dbReference type="OrthoDB" id="92161at2759"/>